<dbReference type="PANTHER" id="PTHR10625">
    <property type="entry name" value="HISTONE DEACETYLASE HDAC1-RELATED"/>
    <property type="match status" value="1"/>
</dbReference>
<accession>A0A365HCJ4</accession>
<dbReference type="PANTHER" id="PTHR10625:SF31">
    <property type="entry name" value="HISTONE DEACETYLASE DOMAIN-CONTAINING PROTEIN"/>
    <property type="match status" value="1"/>
</dbReference>
<dbReference type="Proteomes" id="UP000251891">
    <property type="component" value="Unassembled WGS sequence"/>
</dbReference>
<dbReference type="SUPFAM" id="SSF52768">
    <property type="entry name" value="Arginase/deacetylase"/>
    <property type="match status" value="1"/>
</dbReference>
<dbReference type="Pfam" id="PF00850">
    <property type="entry name" value="Hist_deacetyl"/>
    <property type="match status" value="1"/>
</dbReference>
<keyword evidence="4" id="KW-1185">Reference proteome</keyword>
<comment type="similarity">
    <text evidence="1">Belongs to the histone deacetylase family.</text>
</comment>
<name>A0A365HCJ4_9ACTN</name>
<proteinExistence type="inferred from homology"/>
<dbReference type="InterPro" id="IPR000286">
    <property type="entry name" value="HDACs"/>
</dbReference>
<dbReference type="OrthoDB" id="9808367at2"/>
<dbReference type="AlphaFoldDB" id="A0A365HCJ4"/>
<dbReference type="InterPro" id="IPR037138">
    <property type="entry name" value="His_deacetylse_dom_sf"/>
</dbReference>
<evidence type="ECO:0000259" key="2">
    <source>
        <dbReference type="Pfam" id="PF00850"/>
    </source>
</evidence>
<dbReference type="InterPro" id="IPR023801">
    <property type="entry name" value="His_deacetylse_dom"/>
</dbReference>
<organism evidence="3 4">
    <name type="scientific">Actinomadura craniellae</name>
    <dbReference type="NCBI Taxonomy" id="2231787"/>
    <lineage>
        <taxon>Bacteria</taxon>
        <taxon>Bacillati</taxon>
        <taxon>Actinomycetota</taxon>
        <taxon>Actinomycetes</taxon>
        <taxon>Streptosporangiales</taxon>
        <taxon>Thermomonosporaceae</taxon>
        <taxon>Actinomadura</taxon>
    </lineage>
</organism>
<dbReference type="GO" id="GO:0004407">
    <property type="term" value="F:histone deacetylase activity"/>
    <property type="evidence" value="ECO:0007669"/>
    <property type="project" value="TreeGrafter"/>
</dbReference>
<dbReference type="Gene3D" id="3.40.800.20">
    <property type="entry name" value="Histone deacetylase domain"/>
    <property type="match status" value="1"/>
</dbReference>
<evidence type="ECO:0000313" key="3">
    <source>
        <dbReference type="EMBL" id="RAY16807.1"/>
    </source>
</evidence>
<dbReference type="RefSeq" id="WP_111862859.1">
    <property type="nucleotide sequence ID" value="NZ_QLYX01000001.1"/>
</dbReference>
<reference evidence="3 4" key="1">
    <citation type="submission" date="2018-06" db="EMBL/GenBank/DDBJ databases">
        <title>Actinomadura craniellae sp. nov. isolated from marine sponge Craniella sp.</title>
        <authorList>
            <person name="Li L."/>
            <person name="Xu Q.H."/>
            <person name="Lin H.W."/>
            <person name="Lu Y.H."/>
        </authorList>
    </citation>
    <scope>NUCLEOTIDE SEQUENCE [LARGE SCALE GENOMIC DNA]</scope>
    <source>
        <strain evidence="3 4">LHW63021</strain>
    </source>
</reference>
<dbReference type="EMBL" id="QLYX01000001">
    <property type="protein sequence ID" value="RAY16807.1"/>
    <property type="molecule type" value="Genomic_DNA"/>
</dbReference>
<dbReference type="GO" id="GO:0040029">
    <property type="term" value="P:epigenetic regulation of gene expression"/>
    <property type="evidence" value="ECO:0007669"/>
    <property type="project" value="TreeGrafter"/>
</dbReference>
<dbReference type="GO" id="GO:0005737">
    <property type="term" value="C:cytoplasm"/>
    <property type="evidence" value="ECO:0007669"/>
    <property type="project" value="TreeGrafter"/>
</dbReference>
<evidence type="ECO:0000256" key="1">
    <source>
        <dbReference type="ARBA" id="ARBA00005947"/>
    </source>
</evidence>
<dbReference type="InterPro" id="IPR023696">
    <property type="entry name" value="Ureohydrolase_dom_sf"/>
</dbReference>
<feature type="domain" description="Histone deacetylase" evidence="2">
    <location>
        <begin position="36"/>
        <end position="325"/>
    </location>
</feature>
<protein>
    <submittedName>
        <fullName evidence="3">Class II histone deacetylase</fullName>
    </submittedName>
</protein>
<comment type="caution">
    <text evidence="3">The sequence shown here is derived from an EMBL/GenBank/DDBJ whole genome shotgun (WGS) entry which is preliminary data.</text>
</comment>
<gene>
    <name evidence="3" type="ORF">DPM19_01165</name>
</gene>
<sequence>MTTGYVYHELFGWHDTGTNVGLLPADPAAGLQPFVHFENAETKRRMHELIVVSGLIDRLERIRPVHASEEQILRVHTEAYLERIRSESRLPKGGDGGDGFTPFGQGGYQIATLAAGGVIAAVDAVVSGAVDNAYALVRPPGHHAVADLGMGFCLFSNLAIAARHAQQALGVERIAVVDWDVHHGNGTQAAFEDDPSVLTISLHQDNVFPPNSGSVEERGTGAGHGYALNVPLPPGTGDYGYLYAMDQVVVPAIRAFQPDLVLVASGFDASAMDPLARQLVTSEGYRMLTERLMAVAEETCDGRIAMSHEGGYSPVYVPFCGLAVMEALAGAPAFPDPYAPIVTGFAGRDLQPHQQATVDRVSPFVADLTRSSAPT</sequence>
<evidence type="ECO:0000313" key="4">
    <source>
        <dbReference type="Proteomes" id="UP000251891"/>
    </source>
</evidence>
<dbReference type="PRINTS" id="PR01270">
    <property type="entry name" value="HDASUPER"/>
</dbReference>
<dbReference type="CDD" id="cd09996">
    <property type="entry name" value="HDAC_classII_1"/>
    <property type="match status" value="1"/>
</dbReference>